<evidence type="ECO:0000313" key="3">
    <source>
        <dbReference type="Proteomes" id="UP000005402"/>
    </source>
</evidence>
<comment type="caution">
    <text evidence="2">The sequence shown here is derived from an EMBL/GenBank/DDBJ whole genome shotgun (WGS) entry which is preliminary data.</text>
</comment>
<dbReference type="Pfam" id="PF09346">
    <property type="entry name" value="SMI1_KNR4"/>
    <property type="match status" value="1"/>
</dbReference>
<proteinExistence type="predicted"/>
<dbReference type="Gene3D" id="3.40.1580.10">
    <property type="entry name" value="SMI1/KNR4-like"/>
    <property type="match status" value="1"/>
</dbReference>
<dbReference type="InterPro" id="IPR037883">
    <property type="entry name" value="Knr4/Smi1-like_sf"/>
</dbReference>
<protein>
    <recommendedName>
        <fullName evidence="1">Knr4/Smi1-like domain-containing protein</fullName>
    </recommendedName>
</protein>
<sequence>MNWEDKLNKLGGVEILSTFIKLNDHNLDIAQYIKYNNLQLPKAYLTFSTRYGYGLFNNDIVVKSIDRIPVGYSDNTIPVSFIYGWGADDESLQNTRKSLLDQIDKHYFVFAEGNPGDYILINMSNGSIYYYAHDDLPTNSLYLIANSFENFIDRLQLNTNTIHDEDDDLEEEWFADDF</sequence>
<dbReference type="SUPFAM" id="SSF160631">
    <property type="entry name" value="SMI1/KNR4-like"/>
    <property type="match status" value="1"/>
</dbReference>
<feature type="domain" description="Knr4/Smi1-like" evidence="1">
    <location>
        <begin position="28"/>
        <end position="154"/>
    </location>
</feature>
<organism evidence="2 3">
    <name type="scientific">Myroides odoratimimus CCUG 10230</name>
    <dbReference type="NCBI Taxonomy" id="883150"/>
    <lineage>
        <taxon>Bacteria</taxon>
        <taxon>Pseudomonadati</taxon>
        <taxon>Bacteroidota</taxon>
        <taxon>Flavobacteriia</taxon>
        <taxon>Flavobacteriales</taxon>
        <taxon>Flavobacteriaceae</taxon>
        <taxon>Myroides</taxon>
    </lineage>
</organism>
<evidence type="ECO:0000313" key="2">
    <source>
        <dbReference type="EMBL" id="EHO07884.1"/>
    </source>
</evidence>
<evidence type="ECO:0000259" key="1">
    <source>
        <dbReference type="Pfam" id="PF09346"/>
    </source>
</evidence>
<name>A0ABP2N9L0_9FLAO</name>
<dbReference type="RefSeq" id="WP_006259270.1">
    <property type="nucleotide sequence ID" value="NZ_KE161015.1"/>
</dbReference>
<dbReference type="EMBL" id="AGEC02000008">
    <property type="protein sequence ID" value="EHO07884.1"/>
    <property type="molecule type" value="Genomic_DNA"/>
</dbReference>
<keyword evidence="3" id="KW-1185">Reference proteome</keyword>
<gene>
    <name evidence="2" type="ORF">HMPREF9712_02441</name>
</gene>
<reference evidence="2" key="1">
    <citation type="submission" date="2012-07" db="EMBL/GenBank/DDBJ databases">
        <title>The Genome Sequence of Myroides odoratimimus CCUG 10230.</title>
        <authorList>
            <consortium name="The Broad Institute Genome Sequencing Platform"/>
            <person name="Earl A."/>
            <person name="Ward D."/>
            <person name="Feldgarden M."/>
            <person name="Gevers D."/>
            <person name="Huys G."/>
            <person name="Walker B."/>
            <person name="Young S.K."/>
            <person name="Zeng Q."/>
            <person name="Gargeya S."/>
            <person name="Fitzgerald M."/>
            <person name="Haas B."/>
            <person name="Abouelleil A."/>
            <person name="Alvarado L."/>
            <person name="Arachchi H.M."/>
            <person name="Berlin A.M."/>
            <person name="Chapman S.B."/>
            <person name="Goldberg J."/>
            <person name="Griggs A."/>
            <person name="Gujja S."/>
            <person name="Hansen M."/>
            <person name="Howarth C."/>
            <person name="Imamovic A."/>
            <person name="Larimer J."/>
            <person name="McCowen C."/>
            <person name="Montmayeur A."/>
            <person name="Murphy C."/>
            <person name="Neiman D."/>
            <person name="Pearson M."/>
            <person name="Priest M."/>
            <person name="Roberts A."/>
            <person name="Saif S."/>
            <person name="Shea T."/>
            <person name="Sisk P."/>
            <person name="Sykes S."/>
            <person name="Wortman J."/>
            <person name="Nusbaum C."/>
            <person name="Birren B."/>
        </authorList>
    </citation>
    <scope>NUCLEOTIDE SEQUENCE [LARGE SCALE GENOMIC DNA]</scope>
    <source>
        <strain evidence="2">CCUG 10230</strain>
    </source>
</reference>
<dbReference type="InterPro" id="IPR018958">
    <property type="entry name" value="Knr4/Smi1-like_dom"/>
</dbReference>
<accession>A0ABP2N9L0</accession>
<dbReference type="Proteomes" id="UP000005402">
    <property type="component" value="Unassembled WGS sequence"/>
</dbReference>